<sequence>KYIIGTKLVLGHNTTSEACARLRVKLHDVVALLCIYVHDATCSQLTELRDVDRVIWLEVLPTDGKD</sequence>
<reference evidence="1 2" key="1">
    <citation type="journal article" date="2021" name="BMC Genomics">
        <title>Datura genome reveals duplications of psychoactive alkaloid biosynthetic genes and high mutation rate following tissue culture.</title>
        <authorList>
            <person name="Rajewski A."/>
            <person name="Carter-House D."/>
            <person name="Stajich J."/>
            <person name="Litt A."/>
        </authorList>
    </citation>
    <scope>NUCLEOTIDE SEQUENCE [LARGE SCALE GENOMIC DNA]</scope>
    <source>
        <strain evidence="1">AR-01</strain>
    </source>
</reference>
<feature type="non-terminal residue" evidence="1">
    <location>
        <position position="1"/>
    </location>
</feature>
<comment type="caution">
    <text evidence="1">The sequence shown here is derived from an EMBL/GenBank/DDBJ whole genome shotgun (WGS) entry which is preliminary data.</text>
</comment>
<protein>
    <submittedName>
        <fullName evidence="1">Uncharacterized protein</fullName>
    </submittedName>
</protein>
<name>A0ABS8TJV4_DATST</name>
<gene>
    <name evidence="1" type="ORF">HAX54_011533</name>
</gene>
<dbReference type="Proteomes" id="UP000823775">
    <property type="component" value="Unassembled WGS sequence"/>
</dbReference>
<dbReference type="EMBL" id="JACEIK010001658">
    <property type="protein sequence ID" value="MCD7471216.1"/>
    <property type="molecule type" value="Genomic_DNA"/>
</dbReference>
<keyword evidence="2" id="KW-1185">Reference proteome</keyword>
<evidence type="ECO:0000313" key="1">
    <source>
        <dbReference type="EMBL" id="MCD7471216.1"/>
    </source>
</evidence>
<organism evidence="1 2">
    <name type="scientific">Datura stramonium</name>
    <name type="common">Jimsonweed</name>
    <name type="synonym">Common thornapple</name>
    <dbReference type="NCBI Taxonomy" id="4076"/>
    <lineage>
        <taxon>Eukaryota</taxon>
        <taxon>Viridiplantae</taxon>
        <taxon>Streptophyta</taxon>
        <taxon>Embryophyta</taxon>
        <taxon>Tracheophyta</taxon>
        <taxon>Spermatophyta</taxon>
        <taxon>Magnoliopsida</taxon>
        <taxon>eudicotyledons</taxon>
        <taxon>Gunneridae</taxon>
        <taxon>Pentapetalae</taxon>
        <taxon>asterids</taxon>
        <taxon>lamiids</taxon>
        <taxon>Solanales</taxon>
        <taxon>Solanaceae</taxon>
        <taxon>Solanoideae</taxon>
        <taxon>Datureae</taxon>
        <taxon>Datura</taxon>
    </lineage>
</organism>
<accession>A0ABS8TJV4</accession>
<proteinExistence type="predicted"/>
<evidence type="ECO:0000313" key="2">
    <source>
        <dbReference type="Proteomes" id="UP000823775"/>
    </source>
</evidence>